<dbReference type="InterPro" id="IPR011042">
    <property type="entry name" value="6-blade_b-propeller_TolB-like"/>
</dbReference>
<dbReference type="InterPro" id="IPR001258">
    <property type="entry name" value="NHL_repeat"/>
</dbReference>
<feature type="region of interest" description="Disordered" evidence="10">
    <location>
        <begin position="283"/>
        <end position="320"/>
    </location>
</feature>
<keyword evidence="4" id="KW-0677">Repeat</keyword>
<dbReference type="SUPFAM" id="SSF56112">
    <property type="entry name" value="Protein kinase-like (PK-like)"/>
    <property type="match status" value="1"/>
</dbReference>
<dbReference type="EC" id="2.7.11.1" evidence="1"/>
<evidence type="ECO:0000256" key="2">
    <source>
        <dbReference type="ARBA" id="ARBA00022527"/>
    </source>
</evidence>
<dbReference type="SUPFAM" id="SSF63829">
    <property type="entry name" value="Calcium-dependent phosphotriesterase"/>
    <property type="match status" value="1"/>
</dbReference>
<dbReference type="OrthoDB" id="9762169at2"/>
<feature type="binding site" evidence="9">
    <location>
        <position position="43"/>
    </location>
    <ligand>
        <name>ATP</name>
        <dbReference type="ChEBI" id="CHEBI:30616"/>
    </ligand>
</feature>
<keyword evidence="6 13" id="KW-0418">Kinase</keyword>
<dbReference type="InterPro" id="IPR035016">
    <property type="entry name" value="NHL_PKND"/>
</dbReference>
<dbReference type="PROSITE" id="PS50011">
    <property type="entry name" value="PROTEIN_KINASE_DOM"/>
    <property type="match status" value="1"/>
</dbReference>
<dbReference type="PROSITE" id="PS51125">
    <property type="entry name" value="NHL"/>
    <property type="match status" value="1"/>
</dbReference>
<feature type="transmembrane region" description="Helical" evidence="11">
    <location>
        <begin position="329"/>
        <end position="349"/>
    </location>
</feature>
<gene>
    <name evidence="13" type="ORF">SAMN04490239_4847</name>
</gene>
<evidence type="ECO:0000256" key="9">
    <source>
        <dbReference type="PROSITE-ProRule" id="PRU10141"/>
    </source>
</evidence>
<evidence type="ECO:0000256" key="4">
    <source>
        <dbReference type="ARBA" id="ARBA00022737"/>
    </source>
</evidence>
<keyword evidence="5 9" id="KW-0547">Nucleotide-binding</keyword>
<dbReference type="GO" id="GO:0005524">
    <property type="term" value="F:ATP binding"/>
    <property type="evidence" value="ECO:0007669"/>
    <property type="project" value="UniProtKB-UniRule"/>
</dbReference>
<dbReference type="PANTHER" id="PTHR43289">
    <property type="entry name" value="MITOGEN-ACTIVATED PROTEIN KINASE KINASE KINASE 20-RELATED"/>
    <property type="match status" value="1"/>
</dbReference>
<evidence type="ECO:0000313" key="13">
    <source>
        <dbReference type="EMBL" id="SEC63830.1"/>
    </source>
</evidence>
<dbReference type="InterPro" id="IPR017441">
    <property type="entry name" value="Protein_kinase_ATP_BS"/>
</dbReference>
<dbReference type="PANTHER" id="PTHR43289:SF6">
    <property type="entry name" value="SERINE_THREONINE-PROTEIN KINASE NEKL-3"/>
    <property type="match status" value="1"/>
</dbReference>
<dbReference type="InterPro" id="IPR008271">
    <property type="entry name" value="Ser/Thr_kinase_AS"/>
</dbReference>
<evidence type="ECO:0000313" key="14">
    <source>
        <dbReference type="Proteomes" id="UP000183561"/>
    </source>
</evidence>
<dbReference type="AlphaFoldDB" id="A0A1H4U5E1"/>
<evidence type="ECO:0000256" key="10">
    <source>
        <dbReference type="SAM" id="MobiDB-lite"/>
    </source>
</evidence>
<dbReference type="Proteomes" id="UP000183561">
    <property type="component" value="Unassembled WGS sequence"/>
</dbReference>
<dbReference type="SUPFAM" id="SSF101898">
    <property type="entry name" value="NHL repeat"/>
    <property type="match status" value="1"/>
</dbReference>
<dbReference type="Gene3D" id="3.30.200.20">
    <property type="entry name" value="Phosphorylase Kinase, domain 1"/>
    <property type="match status" value="1"/>
</dbReference>
<keyword evidence="11" id="KW-0472">Membrane</keyword>
<accession>A0A1H4U5E1</accession>
<evidence type="ECO:0000256" key="1">
    <source>
        <dbReference type="ARBA" id="ARBA00012513"/>
    </source>
</evidence>
<dbReference type="EMBL" id="FNSV01000005">
    <property type="protein sequence ID" value="SEC63830.1"/>
    <property type="molecule type" value="Genomic_DNA"/>
</dbReference>
<dbReference type="PROSITE" id="PS00108">
    <property type="entry name" value="PROTEIN_KINASE_ST"/>
    <property type="match status" value="1"/>
</dbReference>
<keyword evidence="7 9" id="KW-0067">ATP-binding</keyword>
<keyword evidence="11" id="KW-0812">Transmembrane</keyword>
<dbReference type="RefSeq" id="WP_072938117.1">
    <property type="nucleotide sequence ID" value="NZ_FNSV01000005.1"/>
</dbReference>
<feature type="repeat" description="NHL" evidence="8">
    <location>
        <begin position="565"/>
        <end position="601"/>
    </location>
</feature>
<feature type="compositionally biased region" description="Low complexity" evidence="10">
    <location>
        <begin position="309"/>
        <end position="319"/>
    </location>
</feature>
<evidence type="ECO:0000256" key="5">
    <source>
        <dbReference type="ARBA" id="ARBA00022741"/>
    </source>
</evidence>
<dbReference type="Gene3D" id="1.10.510.10">
    <property type="entry name" value="Transferase(Phosphotransferase) domain 1"/>
    <property type="match status" value="1"/>
</dbReference>
<keyword evidence="2 13" id="KW-0723">Serine/threonine-protein kinase</keyword>
<keyword evidence="3" id="KW-0808">Transferase</keyword>
<dbReference type="Pfam" id="PF01436">
    <property type="entry name" value="NHL"/>
    <property type="match status" value="1"/>
</dbReference>
<evidence type="ECO:0000256" key="6">
    <source>
        <dbReference type="ARBA" id="ARBA00022777"/>
    </source>
</evidence>
<evidence type="ECO:0000259" key="12">
    <source>
        <dbReference type="PROSITE" id="PS50011"/>
    </source>
</evidence>
<organism evidence="13 14">
    <name type="scientific">Rhodococcus koreensis</name>
    <dbReference type="NCBI Taxonomy" id="99653"/>
    <lineage>
        <taxon>Bacteria</taxon>
        <taxon>Bacillati</taxon>
        <taxon>Actinomycetota</taxon>
        <taxon>Actinomycetes</taxon>
        <taxon>Mycobacteriales</taxon>
        <taxon>Nocardiaceae</taxon>
        <taxon>Rhodococcus</taxon>
    </lineage>
</organism>
<dbReference type="PROSITE" id="PS00107">
    <property type="entry name" value="PROTEIN_KINASE_ATP"/>
    <property type="match status" value="1"/>
</dbReference>
<proteinExistence type="predicted"/>
<name>A0A1H4U5E1_9NOCA</name>
<dbReference type="FunFam" id="1.10.510.10:FF:000021">
    <property type="entry name" value="Serine/threonine protein kinase"/>
    <property type="match status" value="1"/>
</dbReference>
<protein>
    <recommendedName>
        <fullName evidence="1">non-specific serine/threonine protein kinase</fullName>
        <ecNumber evidence="1">2.7.11.1</ecNumber>
    </recommendedName>
</protein>
<reference evidence="14" key="1">
    <citation type="submission" date="2016-10" db="EMBL/GenBank/DDBJ databases">
        <authorList>
            <person name="Varghese N."/>
            <person name="Submissions S."/>
        </authorList>
    </citation>
    <scope>NUCLEOTIDE SEQUENCE [LARGE SCALE GENOMIC DNA]</scope>
    <source>
        <strain evidence="14">DSM 44498</strain>
    </source>
</reference>
<dbReference type="InterPro" id="IPR011009">
    <property type="entry name" value="Kinase-like_dom_sf"/>
</dbReference>
<dbReference type="Gene3D" id="2.120.10.30">
    <property type="entry name" value="TolB, C-terminal domain"/>
    <property type="match status" value="1"/>
</dbReference>
<dbReference type="GO" id="GO:0004674">
    <property type="term" value="F:protein serine/threonine kinase activity"/>
    <property type="evidence" value="ECO:0007669"/>
    <property type="project" value="UniProtKB-KW"/>
</dbReference>
<evidence type="ECO:0000256" key="7">
    <source>
        <dbReference type="ARBA" id="ARBA00022840"/>
    </source>
</evidence>
<dbReference type="InterPro" id="IPR000719">
    <property type="entry name" value="Prot_kinase_dom"/>
</dbReference>
<keyword evidence="14" id="KW-1185">Reference proteome</keyword>
<dbReference type="SMART" id="SM00220">
    <property type="entry name" value="S_TKc"/>
    <property type="match status" value="1"/>
</dbReference>
<dbReference type="Gene3D" id="2.40.10.500">
    <property type="match status" value="1"/>
</dbReference>
<dbReference type="CDD" id="cd14014">
    <property type="entry name" value="STKc_PknB_like"/>
    <property type="match status" value="1"/>
</dbReference>
<feature type="domain" description="Protein kinase" evidence="12">
    <location>
        <begin position="14"/>
        <end position="276"/>
    </location>
</feature>
<keyword evidence="11" id="KW-1133">Transmembrane helix</keyword>
<dbReference type="CDD" id="cd14952">
    <property type="entry name" value="NHL_PKND_like"/>
    <property type="match status" value="1"/>
</dbReference>
<sequence length="602" mass="63912">MSGEFEPGTVFAGYVIERVLGRGGMGTVYLAQHPNLPRKVALKLLDTSWTSDDYVRSRFESEADHAAHLDHPNIVTVHDRGREGGRLWIAMQYVPGVDARRALNSGALDVERAVHIVSETGKALDHAHEAGILHRDVKPANILLAPGDPERVLLTDFGTAKALDETHQLTRTGMLVATLHYAAPEQIEGRKLDHRVDIYALGCTFFHLLTNEPPFPGTTASSVMHGHLNGPIPKPSVVRPGLPAGVDAVVARAMAKDREERYSTCREFSDAVHAIEWDGPGSVTRPAGLADSAATTRTSRPAVTRPDAEPGAEPTTPTTVAGRWRRTRWLLAALLAVVLVAAAVAYVVWPGEESADRQVVLPLTGLQGPAGLAVSGSGNLYIADSAAKQVLEVRAGSYEQTVLPFTGLDVPQGVAVSTSGDVYVSDLVTNTVTMLHGSTQVPMPIGGLNQPFGIALGPDGTLYVADTLNNRVMALRDVTAAPVAVPLTVIGPFAVAVGEQGDLYVGTPNKVLAWNAATRAQSFLPFTDLQSVGGVAVDDEGTVYAIDQNHNRILRLPAGSDEQEVLPFTGLDQPEGIAVSSRGDVYVADTDNSRVVMLPAGS</sequence>
<evidence type="ECO:0000256" key="8">
    <source>
        <dbReference type="PROSITE-ProRule" id="PRU00504"/>
    </source>
</evidence>
<evidence type="ECO:0000256" key="3">
    <source>
        <dbReference type="ARBA" id="ARBA00022679"/>
    </source>
</evidence>
<evidence type="ECO:0000256" key="11">
    <source>
        <dbReference type="SAM" id="Phobius"/>
    </source>
</evidence>
<dbReference type="Pfam" id="PF00069">
    <property type="entry name" value="Pkinase"/>
    <property type="match status" value="1"/>
</dbReference>